<feature type="compositionally biased region" description="Polar residues" evidence="3">
    <location>
        <begin position="1"/>
        <end position="19"/>
    </location>
</feature>
<evidence type="ECO:0000259" key="5">
    <source>
        <dbReference type="PROSITE" id="PS50010"/>
    </source>
</evidence>
<dbReference type="SUPFAM" id="SSF48065">
    <property type="entry name" value="DBL homology domain (DH-domain)"/>
    <property type="match status" value="1"/>
</dbReference>
<reference evidence="6" key="1">
    <citation type="submission" date="2022-01" db="EMBL/GenBank/DDBJ databases">
        <authorList>
            <person name="King R."/>
        </authorList>
    </citation>
    <scope>NUCLEOTIDE SEQUENCE</scope>
</reference>
<evidence type="ECO:0000259" key="4">
    <source>
        <dbReference type="PROSITE" id="PS50002"/>
    </source>
</evidence>
<dbReference type="Proteomes" id="UP001153620">
    <property type="component" value="Chromosome 1"/>
</dbReference>
<dbReference type="PROSITE" id="PS50010">
    <property type="entry name" value="DH_2"/>
    <property type="match status" value="1"/>
</dbReference>
<feature type="compositionally biased region" description="Low complexity" evidence="3">
    <location>
        <begin position="1574"/>
        <end position="1586"/>
    </location>
</feature>
<feature type="region of interest" description="Disordered" evidence="3">
    <location>
        <begin position="982"/>
        <end position="1016"/>
    </location>
</feature>
<sequence length="2290" mass="258650">MFQQKDSSMRTPNVQNYNNGVKHHQQIGNNSAINQTTTENNTNNFKSHHQSKSSFIKFLNPFSSSKSKSQTIIDNKKNSDSDQKTNSVKVLKQFWNDQIKTAKSSENLSQKSATIKYFSQSNDSLNDYRRTEKSLTLDSSLRYPLDDFNKFKDANFVRTKKNKLFGGYSECNNQLDPVKVRKYSRPESSNLNDCHFPQVSATGGKIHWAKREDIFTAKVKSPTENTNKNSDSIMSVKTNKTNGSAAAASTSSSSTTNNSNGKTFESKIQENVVNKSSKASRSARSDSMTSSIASSVGSTNSSNTNSASRKISFKTNPSTTSSYMNKKLAANNSGNSNKVAQIAQRFNQMIQQDATILEEVKKRGGFVVHRSGGRVFKIKEEKATTAAPATSCSNSDKGNGSLTKKSINNNSVDDTSAAASDDAISLPSIGKNSTRKRSSLRKRPSIRIMVESPRKDGNGNVLTKRQLYEANVVNKETIVIKPKVPDKSERVLAKTKELKSKKILNEIMKTDATKAVKTNEATSNTSNKELNNNSNTDLNSTINNNSNKKEEDLLPKIDETIEPIKDTTTSKNNFRKIYDKLTFRSTFLYGKKAHNKQEMTSTCIEQKEIIMTEASDSEKKDENEEAAENNKPLNDKQSSTLVSEIDDDFELKPIDLNLNVYFNNENLSNNVIEEKNITSQGPQIVDLEINDVTMESINANNKLENQQQKQAAIEMKPNSSFLFRTQPLTKVDTACDTFIRSMLNENSLPNDVDNIETNLPSKTDLSASTGSVVDSLSVKVEIQVENDYEIISREDSNDNDIDMLAKMQKKNFECDDIDDKSNNSNAKTGLKNETERIVEIEIEKKEEEEEPVENIYQSLCEVKGSIINGDDTMSVKSYESFENYDEIKQNILDNKINLSDILKCEDDYIFPEAISEIPPELPAPRQKHSIPKISSPILTSTTSNLVQANLSVPKLCNINYELQKSNSCNSTTYERITYDQLPKHSKQQQHQTYQPLPPRNISNSNTNINKNNQQSTENIYDTIKNGDTRSISTDYEKIPELDNNCVDKNIRRKDTQRKQEDCESFDMSDDADNPYKNSKNDTMSIISNCYESISLKQSYSTINQILRHAISTSTLSSEHRINSIYGIGQSLTPPSDRSGGSDNSDEWIDVETEDEAETNDRFIVICKKTKTHRNADWSRLIRQKLDEWDVFVSSKSCIYITTNESKITSSTANRIDASELPIVEPIYENIERDDDGVNIVPSDNNKFTIYVNYDDIIKEHKCNKSSVRLLEPDVKLVHIHMNEDDIVYRANENNSNSSDDDEDDDEENNNCNNSNYIKSTSKMIQCQQISMYIDDSDHHYESLYSIQQQRAALEENLEKDKPLDLDNNHQNYFIKKLDNEDDYSSFESEDEEENLDGKPQSADLNIAKLPDPPQNSTGQVYAFVQRIKNFGSISKNEISKGISKIAKKRSSLGKVPTSKFYETTDIVEEAPTTPTSEIYSPPKTYDNKSISKKSRGLSKLTKLGRNTINKLPTFILNDQYEQSEFRSSNGSKENHESNSSLNKLSNHKGGDFDNDVEYQNQKNNKSFKAKFRKSSSPSIGSSSTSNIYSALSSKTSTFYVTDSLDVDSGIFAVNEKSTNSPDNSNLNLNSSSNPNISCDPKRRSIAAINTSRPVEKPPPPPSERIRRIGTTSWYAECGLFKSGSEQDESEKNEKVTMMSWYQESGLYQTSNNSVASSSGSSGVSTGGECSPCGDENSHSMFLNEPLYQLYTAAKLESISSSEFEPENESDGYEEIHKKDLEAMIISKKPSRPSALQLIEPNQGPSRTLWSEVPEVIQSEILSSLTTNEKRLQEAKFEILTSEASYLKSLNLLKSHFMNHPAFRDPQNLDPQDRKALFSNIIPVQECADRLLCGLESCWQDSIMLSNLAKHIFKHAEKHFHVYISYCENQGRLDRTLKRLKETNIPFKETLDILENDPICCGLTIHSFLMLPMQRITRLPLLIDAVMTKLKSNDEEFDDWKMAMAIANKVVDQCNQAANRCEQAFEMETLSKQIEFQQNVTPFPLIPFNTANTGNNRLTRTLVRRGELTHIIYRGDDAKLTFGKKATVKKNIYCFLFTDVIILTKKKSDESYVVFDYCQRSLLQLSSGDVIPQLPVKDMSTTGKYIIFMSLLENNAGKPVDLILQCPSETERQRWLQATAPPTSENPYETLYEQWDCPQVIVKHAYQALEPDELTLDVGEAVNVLRKMKDDGWYFGERIRDGTQGWFPGNFTMEVHSAHVRARNLKQRHRLLLYTATYLEAQKDINNIKRK</sequence>
<feature type="compositionally biased region" description="Acidic residues" evidence="3">
    <location>
        <begin position="1382"/>
        <end position="1394"/>
    </location>
</feature>
<dbReference type="InterPro" id="IPR036028">
    <property type="entry name" value="SH3-like_dom_sf"/>
</dbReference>
<feature type="domain" description="DH" evidence="5">
    <location>
        <begin position="1830"/>
        <end position="2016"/>
    </location>
</feature>
<dbReference type="InterPro" id="IPR011993">
    <property type="entry name" value="PH-like_dom_sf"/>
</dbReference>
<reference evidence="6" key="2">
    <citation type="submission" date="2022-10" db="EMBL/GenBank/DDBJ databases">
        <authorList>
            <consortium name="ENA_rothamsted_submissions"/>
            <consortium name="culmorum"/>
            <person name="King R."/>
        </authorList>
    </citation>
    <scope>NUCLEOTIDE SEQUENCE</scope>
</reference>
<feature type="region of interest" description="Disordered" evidence="3">
    <location>
        <begin position="613"/>
        <end position="639"/>
    </location>
</feature>
<keyword evidence="7" id="KW-1185">Reference proteome</keyword>
<gene>
    <name evidence="6" type="ORF">CHIRRI_LOCUS4480</name>
</gene>
<evidence type="ECO:0000256" key="3">
    <source>
        <dbReference type="SAM" id="MobiDB-lite"/>
    </source>
</evidence>
<name>A0A9N9RQ90_9DIPT</name>
<feature type="compositionally biased region" description="Basic and acidic residues" evidence="3">
    <location>
        <begin position="1052"/>
        <end position="1061"/>
    </location>
</feature>
<evidence type="ECO:0000313" key="7">
    <source>
        <dbReference type="Proteomes" id="UP001153620"/>
    </source>
</evidence>
<dbReference type="InterPro" id="IPR035899">
    <property type="entry name" value="DBL_dom_sf"/>
</dbReference>
<feature type="region of interest" description="Disordered" evidence="3">
    <location>
        <begin position="66"/>
        <end position="85"/>
    </location>
</feature>
<accession>A0A9N9RQ90</accession>
<feature type="compositionally biased region" description="Polar residues" evidence="3">
    <location>
        <begin position="313"/>
        <end position="324"/>
    </location>
</feature>
<dbReference type="InterPro" id="IPR001452">
    <property type="entry name" value="SH3_domain"/>
</dbReference>
<feature type="compositionally biased region" description="Acidic residues" evidence="3">
    <location>
        <begin position="1298"/>
        <end position="1308"/>
    </location>
</feature>
<feature type="region of interest" description="Disordered" evidence="3">
    <location>
        <begin position="1710"/>
        <end position="1732"/>
    </location>
</feature>
<feature type="compositionally biased region" description="Basic and acidic residues" evidence="3">
    <location>
        <begin position="613"/>
        <end position="622"/>
    </location>
</feature>
<dbReference type="PROSITE" id="PS50002">
    <property type="entry name" value="SH3"/>
    <property type="match status" value="1"/>
</dbReference>
<dbReference type="CDD" id="cd11793">
    <property type="entry name" value="SH3_ephexin1_like"/>
    <property type="match status" value="1"/>
</dbReference>
<feature type="compositionally biased region" description="Low complexity" evidence="3">
    <location>
        <begin position="523"/>
        <end position="546"/>
    </location>
</feature>
<organism evidence="6 7">
    <name type="scientific">Chironomus riparius</name>
    <dbReference type="NCBI Taxonomy" id="315576"/>
    <lineage>
        <taxon>Eukaryota</taxon>
        <taxon>Metazoa</taxon>
        <taxon>Ecdysozoa</taxon>
        <taxon>Arthropoda</taxon>
        <taxon>Hexapoda</taxon>
        <taxon>Insecta</taxon>
        <taxon>Pterygota</taxon>
        <taxon>Neoptera</taxon>
        <taxon>Endopterygota</taxon>
        <taxon>Diptera</taxon>
        <taxon>Nematocera</taxon>
        <taxon>Chironomoidea</taxon>
        <taxon>Chironomidae</taxon>
        <taxon>Chironominae</taxon>
        <taxon>Chironomus</taxon>
    </lineage>
</organism>
<dbReference type="SUPFAM" id="SSF50729">
    <property type="entry name" value="PH domain-like"/>
    <property type="match status" value="1"/>
</dbReference>
<evidence type="ECO:0000313" key="6">
    <source>
        <dbReference type="EMBL" id="CAG9801554.1"/>
    </source>
</evidence>
<feature type="compositionally biased region" description="Low complexity" evidence="3">
    <location>
        <begin position="237"/>
        <end position="263"/>
    </location>
</feature>
<feature type="compositionally biased region" description="Low complexity" evidence="3">
    <location>
        <begin position="1710"/>
        <end position="1727"/>
    </location>
</feature>
<feature type="region of interest" description="Disordered" evidence="3">
    <location>
        <begin position="1382"/>
        <end position="1401"/>
    </location>
</feature>
<dbReference type="SMART" id="SM00325">
    <property type="entry name" value="RhoGEF"/>
    <property type="match status" value="1"/>
</dbReference>
<dbReference type="CDD" id="cd00160">
    <property type="entry name" value="RhoGEF"/>
    <property type="match status" value="1"/>
</dbReference>
<feature type="domain" description="SH3" evidence="4">
    <location>
        <begin position="2194"/>
        <end position="2256"/>
    </location>
</feature>
<feature type="region of interest" description="Disordered" evidence="3">
    <location>
        <begin position="1525"/>
        <end position="1586"/>
    </location>
</feature>
<protein>
    <recommendedName>
        <fullName evidence="8">DH domain-containing protein</fullName>
    </recommendedName>
</protein>
<feature type="region of interest" description="Disordered" evidence="3">
    <location>
        <begin position="382"/>
        <end position="458"/>
    </location>
</feature>
<dbReference type="InterPro" id="IPR047271">
    <property type="entry name" value="Ephexin-like"/>
</dbReference>
<feature type="compositionally biased region" description="Basic and acidic residues" evidence="3">
    <location>
        <begin position="74"/>
        <end position="83"/>
    </location>
</feature>
<evidence type="ECO:0000256" key="2">
    <source>
        <dbReference type="PROSITE-ProRule" id="PRU00192"/>
    </source>
</evidence>
<dbReference type="CDD" id="cd01221">
    <property type="entry name" value="PH_ephexin"/>
    <property type="match status" value="1"/>
</dbReference>
<dbReference type="EMBL" id="OU895877">
    <property type="protein sequence ID" value="CAG9801554.1"/>
    <property type="molecule type" value="Genomic_DNA"/>
</dbReference>
<feature type="compositionally biased region" description="Low complexity" evidence="3">
    <location>
        <begin position="1000"/>
        <end position="1016"/>
    </location>
</feature>
<feature type="compositionally biased region" description="Polar residues" evidence="3">
    <location>
        <begin position="391"/>
        <end position="410"/>
    </location>
</feature>
<dbReference type="InterPro" id="IPR047270">
    <property type="entry name" value="PH_ephexin"/>
</dbReference>
<feature type="compositionally biased region" description="Low complexity" evidence="3">
    <location>
        <begin position="271"/>
        <end position="308"/>
    </location>
</feature>
<evidence type="ECO:0000256" key="1">
    <source>
        <dbReference type="ARBA" id="ARBA00022443"/>
    </source>
</evidence>
<dbReference type="Gene3D" id="2.30.29.30">
    <property type="entry name" value="Pleckstrin-homology domain (PH domain)/Phosphotyrosine-binding domain (PTB)"/>
    <property type="match status" value="1"/>
</dbReference>
<feature type="region of interest" description="Disordered" evidence="3">
    <location>
        <begin position="219"/>
        <end position="324"/>
    </location>
</feature>
<feature type="compositionally biased region" description="Low complexity" evidence="3">
    <location>
        <begin position="1617"/>
        <end position="1637"/>
    </location>
</feature>
<feature type="region of interest" description="Disordered" evidence="3">
    <location>
        <begin position="1"/>
        <end position="22"/>
    </location>
</feature>
<feature type="region of interest" description="Disordered" evidence="3">
    <location>
        <begin position="1288"/>
        <end position="1316"/>
    </location>
</feature>
<dbReference type="Pfam" id="PF00621">
    <property type="entry name" value="RhoGEF"/>
    <property type="match status" value="1"/>
</dbReference>
<dbReference type="PANTHER" id="PTHR12845:SF5">
    <property type="entry name" value="EPHEXIN, ISOFORM D"/>
    <property type="match status" value="1"/>
</dbReference>
<dbReference type="GO" id="GO:0005085">
    <property type="term" value="F:guanyl-nucleotide exchange factor activity"/>
    <property type="evidence" value="ECO:0007669"/>
    <property type="project" value="InterPro"/>
</dbReference>
<feature type="compositionally biased region" description="Acidic residues" evidence="3">
    <location>
        <begin position="1062"/>
        <end position="1072"/>
    </location>
</feature>
<proteinExistence type="predicted"/>
<evidence type="ECO:0008006" key="8">
    <source>
        <dbReference type="Google" id="ProtNLM"/>
    </source>
</evidence>
<dbReference type="Gene3D" id="1.20.900.10">
    <property type="entry name" value="Dbl homology (DH) domain"/>
    <property type="match status" value="1"/>
</dbReference>
<feature type="compositionally biased region" description="Low complexity" evidence="3">
    <location>
        <begin position="411"/>
        <end position="425"/>
    </location>
</feature>
<feature type="region of interest" description="Disordered" evidence="3">
    <location>
        <begin position="1472"/>
        <end position="1495"/>
    </location>
</feature>
<feature type="compositionally biased region" description="Polar residues" evidence="3">
    <location>
        <begin position="222"/>
        <end position="236"/>
    </location>
</feature>
<dbReference type="Pfam" id="PF00018">
    <property type="entry name" value="SH3_1"/>
    <property type="match status" value="1"/>
</dbReference>
<dbReference type="InterPro" id="IPR000219">
    <property type="entry name" value="DH_dom"/>
</dbReference>
<dbReference type="SUPFAM" id="SSF50044">
    <property type="entry name" value="SH3-domain"/>
    <property type="match status" value="1"/>
</dbReference>
<dbReference type="OrthoDB" id="27593at2759"/>
<dbReference type="PANTHER" id="PTHR12845">
    <property type="entry name" value="GUANINE NUCLEOTIDE EXCHANGE FACTOR"/>
    <property type="match status" value="1"/>
</dbReference>
<dbReference type="SMART" id="SM00326">
    <property type="entry name" value="SH3"/>
    <property type="match status" value="1"/>
</dbReference>
<feature type="compositionally biased region" description="Basic residues" evidence="3">
    <location>
        <begin position="433"/>
        <end position="445"/>
    </location>
</feature>
<keyword evidence="1 2" id="KW-0728">SH3 domain</keyword>
<dbReference type="Gene3D" id="2.30.30.40">
    <property type="entry name" value="SH3 Domains"/>
    <property type="match status" value="1"/>
</dbReference>
<feature type="region of interest" description="Disordered" evidence="3">
    <location>
        <begin position="1615"/>
        <end position="1640"/>
    </location>
</feature>
<feature type="region of interest" description="Disordered" evidence="3">
    <location>
        <begin position="519"/>
        <end position="547"/>
    </location>
</feature>
<feature type="region of interest" description="Disordered" evidence="3">
    <location>
        <begin position="1052"/>
        <end position="1076"/>
    </location>
</feature>